<proteinExistence type="predicted"/>
<dbReference type="Proteomes" id="UP000270219">
    <property type="component" value="Unassembled WGS sequence"/>
</dbReference>
<keyword evidence="4" id="KW-1185">Reference proteome</keyword>
<feature type="compositionally biased region" description="Acidic residues" evidence="1">
    <location>
        <begin position="257"/>
        <end position="284"/>
    </location>
</feature>
<dbReference type="NCBIfam" id="TIGR02907">
    <property type="entry name" value="spore_VI_D"/>
    <property type="match status" value="1"/>
</dbReference>
<feature type="region of interest" description="Disordered" evidence="1">
    <location>
        <begin position="164"/>
        <end position="235"/>
    </location>
</feature>
<accession>A0A498DA12</accession>
<gene>
    <name evidence="3" type="primary">spoVID</name>
    <name evidence="3" type="ORF">D8M04_01365</name>
</gene>
<feature type="region of interest" description="Disordered" evidence="1">
    <location>
        <begin position="249"/>
        <end position="289"/>
    </location>
</feature>
<dbReference type="Gene3D" id="3.10.350.10">
    <property type="entry name" value="LysM domain"/>
    <property type="match status" value="1"/>
</dbReference>
<dbReference type="InterPro" id="IPR014256">
    <property type="entry name" value="Spore_VI_D"/>
</dbReference>
<feature type="compositionally biased region" description="Acidic residues" evidence="1">
    <location>
        <begin position="223"/>
        <end position="234"/>
    </location>
</feature>
<dbReference type="SUPFAM" id="SSF54106">
    <property type="entry name" value="LysM domain"/>
    <property type="match status" value="1"/>
</dbReference>
<dbReference type="RefSeq" id="WP_121520655.1">
    <property type="nucleotide sequence ID" value="NZ_RCHR01000001.1"/>
</dbReference>
<feature type="compositionally biased region" description="Basic and acidic residues" evidence="1">
    <location>
        <begin position="178"/>
        <end position="209"/>
    </location>
</feature>
<evidence type="ECO:0000256" key="1">
    <source>
        <dbReference type="SAM" id="MobiDB-lite"/>
    </source>
</evidence>
<sequence length="358" mass="41746">MSEEKSVFSFELNESLYFDKGQEVAEMRGISLEPEITIQPYNDYISIRGVIELQGQYEALEGMEEETITDFEAFEAKRYMEKVEVNEEGFVTFSHRFPVEISVPTYRVSDLNAVTVSVESFDYELPEEGQLKLYSTISIYGIDQDVKEPRLQDVEENTVEEIVDTEEEIEEREEEIAEETHAEEFRKEDSFEFELKFPQEGSSHEEDIHSLSTTPSLSPEAETTQEDDNEEEDETGRWLFKTKSQSLQEFFGHTQEVEENETEDNNDYEMDDELEEDDEVDEEERSPQDVSYLADIFRNSEQEGFTKMRLCIVQKEDTLESIAERFQVSALSLIKQNKLEDDFDVTEGQLLYIPQKTS</sequence>
<feature type="domain" description="LysM" evidence="2">
    <location>
        <begin position="309"/>
        <end position="353"/>
    </location>
</feature>
<name>A0A498DA12_9BACI</name>
<dbReference type="InterPro" id="IPR048862">
    <property type="entry name" value="SPOCS_spoVID_N"/>
</dbReference>
<dbReference type="AlphaFoldDB" id="A0A498DA12"/>
<evidence type="ECO:0000313" key="3">
    <source>
        <dbReference type="EMBL" id="RLL47954.1"/>
    </source>
</evidence>
<dbReference type="Pfam" id="PF20918">
    <property type="entry name" value="SPOCS_spoVID-N"/>
    <property type="match status" value="1"/>
</dbReference>
<protein>
    <submittedName>
        <fullName evidence="3">Stage VI sporulation protein D</fullName>
    </submittedName>
</protein>
<feature type="compositionally biased region" description="Acidic residues" evidence="1">
    <location>
        <begin position="164"/>
        <end position="177"/>
    </location>
</feature>
<reference evidence="3 4" key="1">
    <citation type="submission" date="2018-10" db="EMBL/GenBank/DDBJ databases">
        <title>Oceanobacillus sp. YLB-02 draft genome.</title>
        <authorList>
            <person name="Yu L."/>
        </authorList>
    </citation>
    <scope>NUCLEOTIDE SEQUENCE [LARGE SCALE GENOMIC DNA]</scope>
    <source>
        <strain evidence="3 4">YLB-02</strain>
    </source>
</reference>
<dbReference type="InterPro" id="IPR036779">
    <property type="entry name" value="LysM_dom_sf"/>
</dbReference>
<dbReference type="Pfam" id="PF01476">
    <property type="entry name" value="LysM"/>
    <property type="match status" value="1"/>
</dbReference>
<evidence type="ECO:0000313" key="4">
    <source>
        <dbReference type="Proteomes" id="UP000270219"/>
    </source>
</evidence>
<dbReference type="EMBL" id="RCHR01000001">
    <property type="protein sequence ID" value="RLL47954.1"/>
    <property type="molecule type" value="Genomic_DNA"/>
</dbReference>
<dbReference type="OrthoDB" id="2966368at2"/>
<dbReference type="InterPro" id="IPR018392">
    <property type="entry name" value="LysM"/>
</dbReference>
<dbReference type="CDD" id="cd00118">
    <property type="entry name" value="LysM"/>
    <property type="match status" value="1"/>
</dbReference>
<evidence type="ECO:0000259" key="2">
    <source>
        <dbReference type="PROSITE" id="PS51782"/>
    </source>
</evidence>
<comment type="caution">
    <text evidence="3">The sequence shown here is derived from an EMBL/GenBank/DDBJ whole genome shotgun (WGS) entry which is preliminary data.</text>
</comment>
<dbReference type="PROSITE" id="PS51782">
    <property type="entry name" value="LYSM"/>
    <property type="match status" value="1"/>
</dbReference>
<dbReference type="SMART" id="SM00257">
    <property type="entry name" value="LysM"/>
    <property type="match status" value="1"/>
</dbReference>
<organism evidence="3 4">
    <name type="scientific">Oceanobacillus piezotolerans</name>
    <dbReference type="NCBI Taxonomy" id="2448030"/>
    <lineage>
        <taxon>Bacteria</taxon>
        <taxon>Bacillati</taxon>
        <taxon>Bacillota</taxon>
        <taxon>Bacilli</taxon>
        <taxon>Bacillales</taxon>
        <taxon>Bacillaceae</taxon>
        <taxon>Oceanobacillus</taxon>
    </lineage>
</organism>